<sequence>MENIQFIIKDYHISKLGIGNIMKCLISALSVNPDTVIECYPQYEYGAYDSILQDRFIFKGKGHKELEKVYTCRLLILSNEEPYQQDIPMEEWYVDGLENPRFHHFFTFKKRIDWNYDASLVDERVKYRMFKTIDSIQFTDMVYHEVQRLTDMFRDQSALGISVRTWKSSHESNIDRPYQFATYRDKILQIIQEHCEVSTIVLSIDNQSFLEPYLHLFEETEKRVIILDRLKHWNPIQYAIIKVLVLSKCSYVIGNRISTFTELVFWFGKCRPQIYTVG</sequence>
<accession>A0A6C0HJ35</accession>
<evidence type="ECO:0008006" key="2">
    <source>
        <dbReference type="Google" id="ProtNLM"/>
    </source>
</evidence>
<name>A0A6C0HJ35_9ZZZZ</name>
<organism evidence="1">
    <name type="scientific">viral metagenome</name>
    <dbReference type="NCBI Taxonomy" id="1070528"/>
    <lineage>
        <taxon>unclassified sequences</taxon>
        <taxon>metagenomes</taxon>
        <taxon>organismal metagenomes</taxon>
    </lineage>
</organism>
<evidence type="ECO:0000313" key="1">
    <source>
        <dbReference type="EMBL" id="QHT80658.1"/>
    </source>
</evidence>
<proteinExistence type="predicted"/>
<protein>
    <recommendedName>
        <fullName evidence="2">Glycosyltransferase</fullName>
    </recommendedName>
</protein>
<dbReference type="Gene3D" id="3.40.50.11350">
    <property type="match status" value="1"/>
</dbReference>
<reference evidence="1" key="1">
    <citation type="journal article" date="2020" name="Nature">
        <title>Giant virus diversity and host interactions through global metagenomics.</title>
        <authorList>
            <person name="Schulz F."/>
            <person name="Roux S."/>
            <person name="Paez-Espino D."/>
            <person name="Jungbluth S."/>
            <person name="Walsh D.A."/>
            <person name="Denef V.J."/>
            <person name="McMahon K.D."/>
            <person name="Konstantinidis K.T."/>
            <person name="Eloe-Fadrosh E.A."/>
            <person name="Kyrpides N.C."/>
            <person name="Woyke T."/>
        </authorList>
    </citation>
    <scope>NUCLEOTIDE SEQUENCE</scope>
    <source>
        <strain evidence="1">GVMAG-M-3300023184-121</strain>
    </source>
</reference>
<dbReference type="AlphaFoldDB" id="A0A6C0HJ35"/>
<dbReference type="EMBL" id="MN739974">
    <property type="protein sequence ID" value="QHT80658.1"/>
    <property type="molecule type" value="Genomic_DNA"/>
</dbReference>